<keyword evidence="2" id="KW-0689">Ribosomal protein</keyword>
<dbReference type="AlphaFoldDB" id="A0AA43QHW3"/>
<evidence type="ECO:0008006" key="7">
    <source>
        <dbReference type="Google" id="ProtNLM"/>
    </source>
</evidence>
<keyword evidence="3" id="KW-0687">Ribonucleoprotein</keyword>
<dbReference type="PANTHER" id="PTHR15680:SF9">
    <property type="entry name" value="LARGE RIBOSOMAL SUBUNIT PROTEIN BL19M"/>
    <property type="match status" value="1"/>
</dbReference>
<feature type="compositionally biased region" description="Basic and acidic residues" evidence="4">
    <location>
        <begin position="62"/>
        <end position="77"/>
    </location>
</feature>
<gene>
    <name evidence="5" type="ORF">OHK93_003833</name>
</gene>
<protein>
    <recommendedName>
        <fullName evidence="7">Ribosomal protein L19</fullName>
    </recommendedName>
</protein>
<evidence type="ECO:0000313" key="6">
    <source>
        <dbReference type="Proteomes" id="UP001161017"/>
    </source>
</evidence>
<sequence length="248" mass="27865">MTSPVCQIRPITIGNNFLRRKPHQLPHKSFWSSSKAAAAIANTFPSPSSTDSLPPSSLLPSSDKRLRSPWRILHDRPNSPSKRIKTYPPPPSSPKLHPFPLADHTAAHIAELDPNGTRTRLFDRNNPDVPNPGDILLATFKTGDPFAGVCLSIRRQGVDTAILLRNRLLMTGVEMWVKIYSPNVRGIEVVKRAKKKARRARLYYMRKPKHDKGSVEGEVEEYLRRRRLIRSGAAMGVKGEKMTGKRGR</sequence>
<dbReference type="Gene3D" id="2.30.30.790">
    <property type="match status" value="1"/>
</dbReference>
<dbReference type="InterPro" id="IPR001857">
    <property type="entry name" value="Ribosomal_bL19"/>
</dbReference>
<dbReference type="Proteomes" id="UP001161017">
    <property type="component" value="Unassembled WGS sequence"/>
</dbReference>
<dbReference type="GO" id="GO:0003735">
    <property type="term" value="F:structural constituent of ribosome"/>
    <property type="evidence" value="ECO:0007669"/>
    <property type="project" value="InterPro"/>
</dbReference>
<name>A0AA43QHW3_9LECA</name>
<evidence type="ECO:0000256" key="4">
    <source>
        <dbReference type="SAM" id="MobiDB-lite"/>
    </source>
</evidence>
<evidence type="ECO:0000256" key="2">
    <source>
        <dbReference type="ARBA" id="ARBA00022980"/>
    </source>
</evidence>
<dbReference type="GO" id="GO:0006412">
    <property type="term" value="P:translation"/>
    <property type="evidence" value="ECO:0007669"/>
    <property type="project" value="InterPro"/>
</dbReference>
<feature type="region of interest" description="Disordered" evidence="4">
    <location>
        <begin position="43"/>
        <end position="95"/>
    </location>
</feature>
<dbReference type="InterPro" id="IPR008991">
    <property type="entry name" value="Translation_prot_SH3-like_sf"/>
</dbReference>
<comment type="caution">
    <text evidence="5">The sequence shown here is derived from an EMBL/GenBank/DDBJ whole genome shotgun (WGS) entry which is preliminary data.</text>
</comment>
<dbReference type="InterPro" id="IPR038657">
    <property type="entry name" value="Ribosomal_bL19_sf"/>
</dbReference>
<keyword evidence="6" id="KW-1185">Reference proteome</keyword>
<proteinExistence type="inferred from homology"/>
<comment type="similarity">
    <text evidence="1">Belongs to the bacterial ribosomal protein bL19 family.</text>
</comment>
<feature type="compositionally biased region" description="Low complexity" evidence="4">
    <location>
        <begin position="43"/>
        <end position="61"/>
    </location>
</feature>
<dbReference type="GO" id="GO:0005762">
    <property type="term" value="C:mitochondrial large ribosomal subunit"/>
    <property type="evidence" value="ECO:0007669"/>
    <property type="project" value="TreeGrafter"/>
</dbReference>
<reference evidence="5" key="1">
    <citation type="journal article" date="2023" name="Genome Biol. Evol.">
        <title>First Whole Genome Sequence and Flow Cytometry Genome Size Data for the Lichen-Forming Fungus Ramalina farinacea (Ascomycota).</title>
        <authorList>
            <person name="Llewellyn T."/>
            <person name="Mian S."/>
            <person name="Hill R."/>
            <person name="Leitch I.J."/>
            <person name="Gaya E."/>
        </authorList>
    </citation>
    <scope>NUCLEOTIDE SEQUENCE</scope>
    <source>
        <strain evidence="5">LIQ254RAFAR</strain>
    </source>
</reference>
<organism evidence="5 6">
    <name type="scientific">Ramalina farinacea</name>
    <dbReference type="NCBI Taxonomy" id="258253"/>
    <lineage>
        <taxon>Eukaryota</taxon>
        <taxon>Fungi</taxon>
        <taxon>Dikarya</taxon>
        <taxon>Ascomycota</taxon>
        <taxon>Pezizomycotina</taxon>
        <taxon>Lecanoromycetes</taxon>
        <taxon>OSLEUM clade</taxon>
        <taxon>Lecanoromycetidae</taxon>
        <taxon>Lecanorales</taxon>
        <taxon>Lecanorineae</taxon>
        <taxon>Ramalinaceae</taxon>
        <taxon>Ramalina</taxon>
    </lineage>
</organism>
<evidence type="ECO:0000313" key="5">
    <source>
        <dbReference type="EMBL" id="MDI1485644.1"/>
    </source>
</evidence>
<accession>A0AA43QHW3</accession>
<dbReference type="Pfam" id="PF01245">
    <property type="entry name" value="Ribosomal_L19"/>
    <property type="match status" value="1"/>
</dbReference>
<dbReference type="SUPFAM" id="SSF50104">
    <property type="entry name" value="Translation proteins SH3-like domain"/>
    <property type="match status" value="1"/>
</dbReference>
<dbReference type="EMBL" id="JAPUFD010000002">
    <property type="protein sequence ID" value="MDI1485644.1"/>
    <property type="molecule type" value="Genomic_DNA"/>
</dbReference>
<dbReference type="PANTHER" id="PTHR15680">
    <property type="entry name" value="RIBOSOMAL PROTEIN L19"/>
    <property type="match status" value="1"/>
</dbReference>
<evidence type="ECO:0000256" key="1">
    <source>
        <dbReference type="ARBA" id="ARBA00005781"/>
    </source>
</evidence>
<evidence type="ECO:0000256" key="3">
    <source>
        <dbReference type="ARBA" id="ARBA00023274"/>
    </source>
</evidence>